<dbReference type="InterPro" id="IPR050568">
    <property type="entry name" value="Transcr_DNA_Rep_Reg"/>
</dbReference>
<protein>
    <recommendedName>
        <fullName evidence="4">Transcription factor CBF/NF-Y/archaeal histone domain-containing protein</fullName>
    </recommendedName>
</protein>
<keyword evidence="2" id="KW-0539">Nucleus</keyword>
<evidence type="ECO:0000256" key="3">
    <source>
        <dbReference type="SAM" id="MobiDB-lite"/>
    </source>
</evidence>
<feature type="domain" description="Transcription factor CBF/NF-Y/archaeal histone" evidence="4">
    <location>
        <begin position="146"/>
        <end position="205"/>
    </location>
</feature>
<sequence>MEYMGDASLRQDQEDDEAAFLTSRLAMRSDSVGEQRLPGPTYTGEYLGNGVGPNSGSDPSSPPYGEGQDMFGHQYPSGDVAHVEEALEENVVAGIGVADNEEYEHLHSGDDESVDAYEVSDAEVEYGDGGQVSSTAVDGKPTFALSRVRDLLKFHSESSIIARDATILTAEAVVLILQDLTRMAASQAERQHRKTIKYADIASVVHYFDRFSFLTDVIPREPSTTSGVARPIDGTRDAAVVESQSSRRGVRAIDEQQNRLRSNVSSSNRMRQAKLCFGNTPDCL</sequence>
<dbReference type="GO" id="GO:0005634">
    <property type="term" value="C:nucleus"/>
    <property type="evidence" value="ECO:0007669"/>
    <property type="project" value="UniProtKB-SubCell"/>
</dbReference>
<dbReference type="GO" id="GO:0046982">
    <property type="term" value="F:protein heterodimerization activity"/>
    <property type="evidence" value="ECO:0007669"/>
    <property type="project" value="InterPro"/>
</dbReference>
<proteinExistence type="predicted"/>
<dbReference type="Pfam" id="PF00808">
    <property type="entry name" value="CBFD_NFYB_HMF"/>
    <property type="match status" value="1"/>
</dbReference>
<organism evidence="5">
    <name type="scientific">Trypanosoma vivax (strain Y486)</name>
    <dbReference type="NCBI Taxonomy" id="1055687"/>
    <lineage>
        <taxon>Eukaryota</taxon>
        <taxon>Discoba</taxon>
        <taxon>Euglenozoa</taxon>
        <taxon>Kinetoplastea</taxon>
        <taxon>Metakinetoplastina</taxon>
        <taxon>Trypanosomatida</taxon>
        <taxon>Trypanosomatidae</taxon>
        <taxon>Trypanosoma</taxon>
        <taxon>Duttonella</taxon>
    </lineage>
</organism>
<dbReference type="Gene3D" id="1.10.20.10">
    <property type="entry name" value="Histone, subunit A"/>
    <property type="match status" value="1"/>
</dbReference>
<dbReference type="CDD" id="cd22929">
    <property type="entry name" value="HFD_POLE4-like"/>
    <property type="match status" value="1"/>
</dbReference>
<evidence type="ECO:0000259" key="4">
    <source>
        <dbReference type="Pfam" id="PF00808"/>
    </source>
</evidence>
<comment type="subcellular location">
    <subcellularLocation>
        <location evidence="1">Nucleus</location>
    </subcellularLocation>
</comment>
<dbReference type="InterPro" id="IPR009072">
    <property type="entry name" value="Histone-fold"/>
</dbReference>
<dbReference type="VEuPathDB" id="TriTrypDB:TvY486_0402110"/>
<dbReference type="AlphaFoldDB" id="G0TUB1"/>
<feature type="region of interest" description="Disordered" evidence="3">
    <location>
        <begin position="1"/>
        <end position="70"/>
    </location>
</feature>
<evidence type="ECO:0000256" key="1">
    <source>
        <dbReference type="ARBA" id="ARBA00004123"/>
    </source>
</evidence>
<dbReference type="PANTHER" id="PTHR10252">
    <property type="entry name" value="HISTONE-LIKE TRANSCRIPTION FACTOR CCAAT-RELATED"/>
    <property type="match status" value="1"/>
</dbReference>
<name>G0TUB1_TRYVY</name>
<gene>
    <name evidence="5" type="ORF">TVY486_0402110</name>
</gene>
<dbReference type="PANTHER" id="PTHR10252:SF54">
    <property type="entry name" value="CHROMATIN ACCESSIBILITY COMPLEX PROTEIN 1"/>
    <property type="match status" value="1"/>
</dbReference>
<dbReference type="EMBL" id="HE573020">
    <property type="protein sequence ID" value="CCC47545.1"/>
    <property type="molecule type" value="Genomic_DNA"/>
</dbReference>
<evidence type="ECO:0000313" key="5">
    <source>
        <dbReference type="EMBL" id="CCC47545.1"/>
    </source>
</evidence>
<accession>G0TUB1</accession>
<dbReference type="GO" id="GO:0000976">
    <property type="term" value="F:transcription cis-regulatory region binding"/>
    <property type="evidence" value="ECO:0007669"/>
    <property type="project" value="TreeGrafter"/>
</dbReference>
<dbReference type="InterPro" id="IPR003958">
    <property type="entry name" value="CBFA_NFYB_domain"/>
</dbReference>
<evidence type="ECO:0000256" key="2">
    <source>
        <dbReference type="ARBA" id="ARBA00023242"/>
    </source>
</evidence>
<dbReference type="SUPFAM" id="SSF47113">
    <property type="entry name" value="Histone-fold"/>
    <property type="match status" value="1"/>
</dbReference>
<dbReference type="GO" id="GO:0006355">
    <property type="term" value="P:regulation of DNA-templated transcription"/>
    <property type="evidence" value="ECO:0007669"/>
    <property type="project" value="TreeGrafter"/>
</dbReference>
<reference evidence="5" key="1">
    <citation type="journal article" date="2012" name="Proc. Natl. Acad. Sci. U.S.A.">
        <title>Antigenic diversity is generated by distinct evolutionary mechanisms in African trypanosome species.</title>
        <authorList>
            <person name="Jackson A.P."/>
            <person name="Berry A."/>
            <person name="Aslett M."/>
            <person name="Allison H.C."/>
            <person name="Burton P."/>
            <person name="Vavrova-Anderson J."/>
            <person name="Brown R."/>
            <person name="Browne H."/>
            <person name="Corton N."/>
            <person name="Hauser H."/>
            <person name="Gamble J."/>
            <person name="Gilderthorp R."/>
            <person name="Marcello L."/>
            <person name="McQuillan J."/>
            <person name="Otto T.D."/>
            <person name="Quail M.A."/>
            <person name="Sanders M.J."/>
            <person name="van Tonder A."/>
            <person name="Ginger M.L."/>
            <person name="Field M.C."/>
            <person name="Barry J.D."/>
            <person name="Hertz-Fowler C."/>
            <person name="Berriman M."/>
        </authorList>
    </citation>
    <scope>NUCLEOTIDE SEQUENCE</scope>
    <source>
        <strain evidence="5">Y486</strain>
    </source>
</reference>